<reference evidence="2" key="1">
    <citation type="journal article" date="2019" name="Int. J. Syst. Evol. Microbiol.">
        <title>The Global Catalogue of Microorganisms (GCM) 10K type strain sequencing project: providing services to taxonomists for standard genome sequencing and annotation.</title>
        <authorList>
            <consortium name="The Broad Institute Genomics Platform"/>
            <consortium name="The Broad Institute Genome Sequencing Center for Infectious Disease"/>
            <person name="Wu L."/>
            <person name="Ma J."/>
        </authorList>
    </citation>
    <scope>NUCLEOTIDE SEQUENCE [LARGE SCALE GENOMIC DNA]</scope>
    <source>
        <strain evidence="2">CGMCC 1.15339</strain>
    </source>
</reference>
<dbReference type="SUPFAM" id="SSF53474">
    <property type="entry name" value="alpha/beta-Hydrolases"/>
    <property type="match status" value="1"/>
</dbReference>
<evidence type="ECO:0000313" key="2">
    <source>
        <dbReference type="Proteomes" id="UP000617555"/>
    </source>
</evidence>
<proteinExistence type="predicted"/>
<dbReference type="EMBL" id="BMII01000001">
    <property type="protein sequence ID" value="GGB45750.1"/>
    <property type="molecule type" value="Genomic_DNA"/>
</dbReference>
<dbReference type="Proteomes" id="UP000617555">
    <property type="component" value="Unassembled WGS sequence"/>
</dbReference>
<keyword evidence="2" id="KW-1185">Reference proteome</keyword>
<accession>A0ABQ1IMC6</accession>
<name>A0ABQ1IMC6_9GAMM</name>
<evidence type="ECO:0008006" key="3">
    <source>
        <dbReference type="Google" id="ProtNLM"/>
    </source>
</evidence>
<protein>
    <recommendedName>
        <fullName evidence="3">Alpha/beta hydrolase</fullName>
    </recommendedName>
</protein>
<dbReference type="Gene3D" id="3.40.50.1820">
    <property type="entry name" value="alpha/beta hydrolase"/>
    <property type="match status" value="1"/>
</dbReference>
<dbReference type="InterPro" id="IPR029058">
    <property type="entry name" value="AB_hydrolase_fold"/>
</dbReference>
<dbReference type="RefSeq" id="WP_188736058.1">
    <property type="nucleotide sequence ID" value="NZ_BMII01000001.1"/>
</dbReference>
<evidence type="ECO:0000313" key="1">
    <source>
        <dbReference type="EMBL" id="GGB45750.1"/>
    </source>
</evidence>
<comment type="caution">
    <text evidence="1">The sequence shown here is derived from an EMBL/GenBank/DDBJ whole genome shotgun (WGS) entry which is preliminary data.</text>
</comment>
<sequence>MVTHDYQGPLLVIAAEDDEEVPPALAEKLFAASKSANKQFIMVPNVGHQGMLEDVTTMQQYQDFITEL</sequence>
<organism evidence="1 2">
    <name type="scientific">Shewanella inventionis</name>
    <dbReference type="NCBI Taxonomy" id="1738770"/>
    <lineage>
        <taxon>Bacteria</taxon>
        <taxon>Pseudomonadati</taxon>
        <taxon>Pseudomonadota</taxon>
        <taxon>Gammaproteobacteria</taxon>
        <taxon>Alteromonadales</taxon>
        <taxon>Shewanellaceae</taxon>
        <taxon>Shewanella</taxon>
    </lineage>
</organism>
<gene>
    <name evidence="1" type="ORF">GCM10011607_02320</name>
</gene>